<accession>A0A8S9XRX9</accession>
<dbReference type="PROSITE" id="PS50097">
    <property type="entry name" value="BTB"/>
    <property type="match status" value="1"/>
</dbReference>
<dbReference type="InterPro" id="IPR011333">
    <property type="entry name" value="SKP1/BTB/POZ_sf"/>
</dbReference>
<dbReference type="PANTHER" id="PTHR46306:SF1">
    <property type="entry name" value="BTB_POZ DOMAIN-CONTAINING PROTEIN 9"/>
    <property type="match status" value="1"/>
</dbReference>
<gene>
    <name evidence="2" type="ORF">GE061_012285</name>
</gene>
<protein>
    <recommendedName>
        <fullName evidence="1">BTB domain-containing protein</fullName>
    </recommendedName>
</protein>
<dbReference type="Pfam" id="PF07707">
    <property type="entry name" value="BACK"/>
    <property type="match status" value="1"/>
</dbReference>
<dbReference type="GO" id="GO:0050804">
    <property type="term" value="P:modulation of chemical synaptic transmission"/>
    <property type="evidence" value="ECO:0007669"/>
    <property type="project" value="TreeGrafter"/>
</dbReference>
<dbReference type="Pfam" id="PF00754">
    <property type="entry name" value="F5_F8_type_C"/>
    <property type="match status" value="1"/>
</dbReference>
<keyword evidence="3" id="KW-1185">Reference proteome</keyword>
<evidence type="ECO:0000313" key="3">
    <source>
        <dbReference type="Proteomes" id="UP000466442"/>
    </source>
</evidence>
<name>A0A8S9XRX9_APOLU</name>
<dbReference type="GO" id="GO:0005737">
    <property type="term" value="C:cytoplasm"/>
    <property type="evidence" value="ECO:0007669"/>
    <property type="project" value="TreeGrafter"/>
</dbReference>
<dbReference type="SMART" id="SM00875">
    <property type="entry name" value="BACK"/>
    <property type="match status" value="1"/>
</dbReference>
<organism evidence="2 3">
    <name type="scientific">Apolygus lucorum</name>
    <name type="common">Small green plant bug</name>
    <name type="synonym">Lygocoris lucorum</name>
    <dbReference type="NCBI Taxonomy" id="248454"/>
    <lineage>
        <taxon>Eukaryota</taxon>
        <taxon>Metazoa</taxon>
        <taxon>Ecdysozoa</taxon>
        <taxon>Arthropoda</taxon>
        <taxon>Hexapoda</taxon>
        <taxon>Insecta</taxon>
        <taxon>Pterygota</taxon>
        <taxon>Neoptera</taxon>
        <taxon>Paraneoptera</taxon>
        <taxon>Hemiptera</taxon>
        <taxon>Heteroptera</taxon>
        <taxon>Panheteroptera</taxon>
        <taxon>Cimicomorpha</taxon>
        <taxon>Miridae</taxon>
        <taxon>Mirini</taxon>
        <taxon>Apolygus</taxon>
    </lineage>
</organism>
<dbReference type="InterPro" id="IPR011705">
    <property type="entry name" value="BACK"/>
</dbReference>
<dbReference type="CDD" id="cd18287">
    <property type="entry name" value="BTB_POZ_BTBD9"/>
    <property type="match status" value="1"/>
</dbReference>
<dbReference type="Gene3D" id="3.30.710.10">
    <property type="entry name" value="Potassium Channel Kv1.1, Chain A"/>
    <property type="match status" value="1"/>
</dbReference>
<dbReference type="FunFam" id="2.60.120.260:FF:000051">
    <property type="entry name" value="BTB/POZ domain-containing protein 9"/>
    <property type="match status" value="1"/>
</dbReference>
<dbReference type="Gene3D" id="2.60.120.260">
    <property type="entry name" value="Galactose-binding domain-like"/>
    <property type="match status" value="2"/>
</dbReference>
<dbReference type="SUPFAM" id="SSF49785">
    <property type="entry name" value="Galactose-binding domain-like"/>
    <property type="match status" value="2"/>
</dbReference>
<proteinExistence type="predicted"/>
<sequence>MGMRREDESEWRNMEPLYHELGSIGVVSQFERREDTGSPRLSLREGADTVLPSTFRVAMSSSSSHHHENPEDRPIVTLEERFLNKTAMEVSEDMTLYTREEWNMGVSSDVTAALCPSHDLTTISPPISQGEVTGTPGVSPGVSPGVTAGVSPPISQGEVTGTPGVSPGVSPGVTAGVSPLVYQEEVTGTQGVTAGVSLGVTPGVSPPISQREVTGTPGVSPGVTAGVSPPIYQGEVTGTPGVSPGVSPGVTAGVSPPISQGEVTGTPGVSPGVSPGVTAGVSPLVYQEEVTGTQGVTAGVSPGVTPGVSPTIYQREVTRTQDRTTGNVRRMKRTAMDDLTDSPEGLPLPFSESHVQWINVTSETHDIQKTDRTIDHFNSNETMSSNHQMGNPSPNHGEIDHMKFLSEDIGSLFLNDDYSDVCLKVDGECFKGHRLILAARSEYFRALLYGGMRESVQTEVEIVGANVASFKALLKYIYTGQLSLSGLKEDIILDILGLAHQYGFQNLEKSICDYFFRSLSTQNVFSIYDAARLYQLKTLTEHCMFFIDCNIPPIILASSKEFLQLSPEGLKEIIERDSFYAPEVKIFETVMGWANANNMKGTPDLEMVLRAVRFELMSLEDLCGIVRPSGLVSSERILDALEQQTACRNSTLRYRGTLNVNINMADPRWGTKVLQGEMKNALLDGNTFNYDMEHGYTRHSINDGGDSIIIKLGTQCLVNHIRMLLWDKDLRSYCYYIEVSMDKKDWVRVIDHTNYFCRSWQKLYFEPRVVNYIRIVGTHNTVNTVFHVVAFEVMYTNKTMALVNGIVNPSHNVATVKESASVIEGVCRSRNALLDGNYKVYDWNKGYTCHQIGSGVILVQLGQPYLLSSMRLLLWDCDDRSYSYYIEVSENRREWEVIWDKREEFCRSWQHITFPARPVVFIKIVGTRNTANEVFHCVHFECPAHPSEPGLLPATKPEESGDNFHEEDIFEENPPRQLAGLQVDLDNDPNIRQQDEEEEAVDDFPLLHYRIRPINLPEPDL</sequence>
<dbReference type="AlphaFoldDB" id="A0A8S9XRX9"/>
<comment type="caution">
    <text evidence="2">The sequence shown here is derived from an EMBL/GenBank/DDBJ whole genome shotgun (WGS) entry which is preliminary data.</text>
</comment>
<dbReference type="InterPro" id="IPR008979">
    <property type="entry name" value="Galactose-bd-like_sf"/>
</dbReference>
<dbReference type="InterPro" id="IPR052407">
    <property type="entry name" value="BTB_POZ_domain_cont_9"/>
</dbReference>
<reference evidence="2" key="1">
    <citation type="journal article" date="2021" name="Mol. Ecol. Resour.">
        <title>Apolygus lucorum genome provides insights into omnivorousness and mesophyll feeding.</title>
        <authorList>
            <person name="Liu Y."/>
            <person name="Liu H."/>
            <person name="Wang H."/>
            <person name="Huang T."/>
            <person name="Liu B."/>
            <person name="Yang B."/>
            <person name="Yin L."/>
            <person name="Li B."/>
            <person name="Zhang Y."/>
            <person name="Zhang S."/>
            <person name="Jiang F."/>
            <person name="Zhang X."/>
            <person name="Ren Y."/>
            <person name="Wang B."/>
            <person name="Wang S."/>
            <person name="Lu Y."/>
            <person name="Wu K."/>
            <person name="Fan W."/>
            <person name="Wang G."/>
        </authorList>
    </citation>
    <scope>NUCLEOTIDE SEQUENCE</scope>
    <source>
        <strain evidence="2">12Hb</strain>
    </source>
</reference>
<dbReference type="InterPro" id="IPR000210">
    <property type="entry name" value="BTB/POZ_dom"/>
</dbReference>
<dbReference type="SUPFAM" id="SSF54695">
    <property type="entry name" value="POZ domain"/>
    <property type="match status" value="1"/>
</dbReference>
<dbReference type="SMART" id="SM00225">
    <property type="entry name" value="BTB"/>
    <property type="match status" value="1"/>
</dbReference>
<dbReference type="Proteomes" id="UP000466442">
    <property type="component" value="Unassembled WGS sequence"/>
</dbReference>
<dbReference type="InterPro" id="IPR000421">
    <property type="entry name" value="FA58C"/>
</dbReference>
<dbReference type="Pfam" id="PF00651">
    <property type="entry name" value="BTB"/>
    <property type="match status" value="1"/>
</dbReference>
<dbReference type="PANTHER" id="PTHR46306">
    <property type="entry name" value="BTB/POZ DOMAIN-CONTAINING PROTEIN 9"/>
    <property type="match status" value="1"/>
</dbReference>
<dbReference type="GO" id="GO:0008344">
    <property type="term" value="P:adult locomotory behavior"/>
    <property type="evidence" value="ECO:0007669"/>
    <property type="project" value="TreeGrafter"/>
</dbReference>
<evidence type="ECO:0000313" key="2">
    <source>
        <dbReference type="EMBL" id="KAF6211770.1"/>
    </source>
</evidence>
<evidence type="ECO:0000259" key="1">
    <source>
        <dbReference type="PROSITE" id="PS50097"/>
    </source>
</evidence>
<dbReference type="EMBL" id="WIXP02000004">
    <property type="protein sequence ID" value="KAF6211770.1"/>
    <property type="molecule type" value="Genomic_DNA"/>
</dbReference>
<feature type="domain" description="BTB" evidence="1">
    <location>
        <begin position="419"/>
        <end position="486"/>
    </location>
</feature>
<dbReference type="GO" id="GO:0048512">
    <property type="term" value="P:circadian behavior"/>
    <property type="evidence" value="ECO:0007669"/>
    <property type="project" value="TreeGrafter"/>
</dbReference>
<dbReference type="Gene3D" id="1.25.40.420">
    <property type="match status" value="1"/>
</dbReference>
<dbReference type="OrthoDB" id="9997739at2759"/>